<keyword evidence="4" id="KW-0813">Transport</keyword>
<dbReference type="InterPro" id="IPR007265">
    <property type="entry name" value="COG_su3"/>
</dbReference>
<comment type="caution">
    <text evidence="11">The sequence shown here is derived from an EMBL/GenBank/DDBJ whole genome shotgun (WGS) entry which is preliminary data.</text>
</comment>
<evidence type="ECO:0000256" key="2">
    <source>
        <dbReference type="ARBA" id="ARBA00009936"/>
    </source>
</evidence>
<dbReference type="AlphaFoldDB" id="A0AAE1FFN6"/>
<evidence type="ECO:0000256" key="5">
    <source>
        <dbReference type="ARBA" id="ARBA00022927"/>
    </source>
</evidence>
<dbReference type="GO" id="GO:0017119">
    <property type="term" value="C:Golgi transport complex"/>
    <property type="evidence" value="ECO:0007669"/>
    <property type="project" value="TreeGrafter"/>
</dbReference>
<evidence type="ECO:0000313" key="12">
    <source>
        <dbReference type="Proteomes" id="UP001286313"/>
    </source>
</evidence>
<dbReference type="Pfam" id="PF04136">
    <property type="entry name" value="COG3_N"/>
    <property type="match status" value="1"/>
</dbReference>
<dbReference type="EMBL" id="JAWQEG010002355">
    <property type="protein sequence ID" value="KAK3872540.1"/>
    <property type="molecule type" value="Genomic_DNA"/>
</dbReference>
<keyword evidence="6" id="KW-0333">Golgi apparatus</keyword>
<evidence type="ECO:0000256" key="6">
    <source>
        <dbReference type="ARBA" id="ARBA00023034"/>
    </source>
</evidence>
<evidence type="ECO:0000259" key="9">
    <source>
        <dbReference type="Pfam" id="PF04136"/>
    </source>
</evidence>
<dbReference type="GO" id="GO:0006891">
    <property type="term" value="P:intra-Golgi vesicle-mediated transport"/>
    <property type="evidence" value="ECO:0007669"/>
    <property type="project" value="TreeGrafter"/>
</dbReference>
<evidence type="ECO:0000256" key="7">
    <source>
        <dbReference type="ARBA" id="ARBA00023136"/>
    </source>
</evidence>
<sequence>MEDVAHVNIGRVRENLSNWEEDRSPLAPLTPRERDSIIELTSASGWRPLPSPINNEKHYGGGDVLLPANINTTQPDPKLLHSLHTMKLGELRIESSQQFLTWFAGVEMEMCEEQDGPYRSYVNQLESHKSECDALLSQLDQSLGNLQHLSSQYTSVSNKTSALHTDCEHLLAEQTRLTNKADTIESKLTYFKEVDRISQKLNSPAFQVTSEGFIPLLAKIDECIGYMNTNPTFQESALYLAKYKHCLSRALGMVKSYVTKSLENATQQVLPKPDSEKPTTDNAAVLYYSKFRTNAPRIKSLMAEIEDRVENSPEYTNLLNDCHQCYFAQRQRLLSPCVTDAVTQLSQQYKRDYCSLVRSGCAFLVHVCEDEHALFHQFFSAGTPELDTFLQNLCTGLYDVLRPLIIHINHLETLSELCNILRRGMIEEHLQNNATQLLPLTFNTFICLCCRMIEEHLQNNPTQLAPLTSVVNQMLEDAQERLVYRAHIYVQTDITNFRPAPGDLAYPSKLQMMESIAESLASQRKMHSRNPSMSSISSVRSATSEEVANITKAAEERFSRVGTSPADLHGMWYPTVRRTLMCLFKLYRCVDRSIFQGLSLEALSACMQSLSVASVTISKTSSALDAQLFEIKHLLILREQMAPFQVDACLHETSLDWSKIRTAALGLVQKRGRLFSLSSNNALLEFIVEGTPQVTEQKLDSKRDLDNRLKKLCEQLISTCTATLANPLTVFLSKAEVILQMNKEESVKPIILKNQPFAIPEKVADIVSSCLKNIRTHLPNIQRSMQLYLANRDTEFILFKPVRTNVTSSFARLQNILNDNYSEEDKVIIACPTQEEVSALLSSLFKS</sequence>
<evidence type="ECO:0000256" key="3">
    <source>
        <dbReference type="ARBA" id="ARBA00020976"/>
    </source>
</evidence>
<evidence type="ECO:0000313" key="11">
    <source>
        <dbReference type="EMBL" id="KAK3872540.1"/>
    </source>
</evidence>
<keyword evidence="5" id="KW-0653">Protein transport</keyword>
<evidence type="ECO:0000256" key="8">
    <source>
        <dbReference type="ARBA" id="ARBA00031339"/>
    </source>
</evidence>
<evidence type="ECO:0000259" key="10">
    <source>
        <dbReference type="Pfam" id="PF20671"/>
    </source>
</evidence>
<evidence type="ECO:0000256" key="1">
    <source>
        <dbReference type="ARBA" id="ARBA00004395"/>
    </source>
</evidence>
<dbReference type="GO" id="GO:0007030">
    <property type="term" value="P:Golgi organization"/>
    <property type="evidence" value="ECO:0007669"/>
    <property type="project" value="TreeGrafter"/>
</dbReference>
<feature type="domain" description="Conserved oligomeric Golgi complex subunit 3 N-terminal" evidence="9">
    <location>
        <begin position="121"/>
        <end position="264"/>
    </location>
</feature>
<dbReference type="GO" id="GO:0006886">
    <property type="term" value="P:intracellular protein transport"/>
    <property type="evidence" value="ECO:0007669"/>
    <property type="project" value="InterPro"/>
</dbReference>
<keyword evidence="12" id="KW-1185">Reference proteome</keyword>
<reference evidence="11" key="1">
    <citation type="submission" date="2023-10" db="EMBL/GenBank/DDBJ databases">
        <title>Genome assemblies of two species of porcelain crab, Petrolisthes cinctipes and Petrolisthes manimaculis (Anomura: Porcellanidae).</title>
        <authorList>
            <person name="Angst P."/>
        </authorList>
    </citation>
    <scope>NUCLEOTIDE SEQUENCE</scope>
    <source>
        <strain evidence="11">PB745_01</strain>
        <tissue evidence="11">Gill</tissue>
    </source>
</reference>
<organism evidence="11 12">
    <name type="scientific">Petrolisthes cinctipes</name>
    <name type="common">Flat porcelain crab</name>
    <dbReference type="NCBI Taxonomy" id="88211"/>
    <lineage>
        <taxon>Eukaryota</taxon>
        <taxon>Metazoa</taxon>
        <taxon>Ecdysozoa</taxon>
        <taxon>Arthropoda</taxon>
        <taxon>Crustacea</taxon>
        <taxon>Multicrustacea</taxon>
        <taxon>Malacostraca</taxon>
        <taxon>Eumalacostraca</taxon>
        <taxon>Eucarida</taxon>
        <taxon>Decapoda</taxon>
        <taxon>Pleocyemata</taxon>
        <taxon>Anomura</taxon>
        <taxon>Galatheoidea</taxon>
        <taxon>Porcellanidae</taxon>
        <taxon>Petrolisthes</taxon>
    </lineage>
</organism>
<gene>
    <name evidence="11" type="ORF">Pcinc_022385</name>
</gene>
<name>A0AAE1FFN6_PETCI</name>
<dbReference type="GO" id="GO:0005801">
    <property type="term" value="C:cis-Golgi network"/>
    <property type="evidence" value="ECO:0007669"/>
    <property type="project" value="InterPro"/>
</dbReference>
<feature type="domain" description="Conserved oligomeric Golgi complex subunit 3 C-terminal" evidence="10">
    <location>
        <begin position="285"/>
        <end position="660"/>
    </location>
</feature>
<keyword evidence="7" id="KW-0472">Membrane</keyword>
<comment type="subcellular location">
    <subcellularLocation>
        <location evidence="1">Golgi apparatus membrane</location>
        <topology evidence="1">Peripheral membrane protein</topology>
    </subcellularLocation>
</comment>
<accession>A0AAE1FFN6</accession>
<dbReference type="InterPro" id="IPR048685">
    <property type="entry name" value="COG3_C"/>
</dbReference>
<dbReference type="Pfam" id="PF20671">
    <property type="entry name" value="COG3_C"/>
    <property type="match status" value="1"/>
</dbReference>
<dbReference type="PANTHER" id="PTHR13302:SF8">
    <property type="entry name" value="CONSERVED OLIGOMERIC GOLGI COMPLEX SUBUNIT 3"/>
    <property type="match status" value="1"/>
</dbReference>
<dbReference type="Proteomes" id="UP001286313">
    <property type="component" value="Unassembled WGS sequence"/>
</dbReference>
<evidence type="ECO:0000256" key="4">
    <source>
        <dbReference type="ARBA" id="ARBA00022448"/>
    </source>
</evidence>
<dbReference type="PANTHER" id="PTHR13302">
    <property type="entry name" value="CONSERVED OLIGOMERIC GOLGI COMPLEX COMPONENT 3"/>
    <property type="match status" value="1"/>
</dbReference>
<protein>
    <recommendedName>
        <fullName evidence="3">Conserved oligomeric Golgi complex subunit 3</fullName>
    </recommendedName>
    <alternativeName>
        <fullName evidence="8">Component of oligomeric Golgi complex 3</fullName>
    </alternativeName>
</protein>
<comment type="similarity">
    <text evidence="2">Belongs to the COG3 family.</text>
</comment>
<proteinExistence type="inferred from homology"/>
<dbReference type="InterPro" id="IPR048320">
    <property type="entry name" value="COG3_N"/>
</dbReference>
<dbReference type="GO" id="GO:0000139">
    <property type="term" value="C:Golgi membrane"/>
    <property type="evidence" value="ECO:0007669"/>
    <property type="project" value="UniProtKB-SubCell"/>
</dbReference>